<accession>A0A1Z5JGJ1</accession>
<evidence type="ECO:0000313" key="1">
    <source>
        <dbReference type="EMBL" id="GAX12888.1"/>
    </source>
</evidence>
<dbReference type="InParanoid" id="A0A1Z5JGJ1"/>
<name>A0A1Z5JGJ1_FISSO</name>
<reference evidence="1 2" key="1">
    <citation type="journal article" date="2015" name="Plant Cell">
        <title>Oil accumulation by the oleaginous diatom Fistulifera solaris as revealed by the genome and transcriptome.</title>
        <authorList>
            <person name="Tanaka T."/>
            <person name="Maeda Y."/>
            <person name="Veluchamy A."/>
            <person name="Tanaka M."/>
            <person name="Abida H."/>
            <person name="Marechal E."/>
            <person name="Bowler C."/>
            <person name="Muto M."/>
            <person name="Sunaga Y."/>
            <person name="Tanaka M."/>
            <person name="Yoshino T."/>
            <person name="Taniguchi T."/>
            <person name="Fukuda Y."/>
            <person name="Nemoto M."/>
            <person name="Matsumoto M."/>
            <person name="Wong P.S."/>
            <person name="Aburatani S."/>
            <person name="Fujibuchi W."/>
        </authorList>
    </citation>
    <scope>NUCLEOTIDE SEQUENCE [LARGE SCALE GENOMIC DNA]</scope>
    <source>
        <strain evidence="1 2">JPCC DA0580</strain>
    </source>
</reference>
<gene>
    <name evidence="1" type="ORF">FisN_11Hu313</name>
</gene>
<organism evidence="1 2">
    <name type="scientific">Fistulifera solaris</name>
    <name type="common">Oleaginous diatom</name>
    <dbReference type="NCBI Taxonomy" id="1519565"/>
    <lineage>
        <taxon>Eukaryota</taxon>
        <taxon>Sar</taxon>
        <taxon>Stramenopiles</taxon>
        <taxon>Ochrophyta</taxon>
        <taxon>Bacillariophyta</taxon>
        <taxon>Bacillariophyceae</taxon>
        <taxon>Bacillariophycidae</taxon>
        <taxon>Naviculales</taxon>
        <taxon>Naviculaceae</taxon>
        <taxon>Fistulifera</taxon>
    </lineage>
</organism>
<evidence type="ECO:0000313" key="2">
    <source>
        <dbReference type="Proteomes" id="UP000198406"/>
    </source>
</evidence>
<keyword evidence="2" id="KW-1185">Reference proteome</keyword>
<dbReference type="Proteomes" id="UP000198406">
    <property type="component" value="Unassembled WGS sequence"/>
</dbReference>
<comment type="caution">
    <text evidence="1">The sequence shown here is derived from an EMBL/GenBank/DDBJ whole genome shotgun (WGS) entry which is preliminary data.</text>
</comment>
<dbReference type="Gene3D" id="3.80.10.10">
    <property type="entry name" value="Ribonuclease Inhibitor"/>
    <property type="match status" value="1"/>
</dbReference>
<sequence>MTPSNKKLKQDVLELIPENRKTPPQKVFRRWRYGDDVPLYRLRRELTHLDDIDWEKYREFAIWRDNGTVICICEGAFDSFCYEAVCFWISRVGKPNISGAIFGLVVSDFEDFSREEINEMIDDNIAETAAFFLSLKDADGDDVRLEFDCFDEMSRFDFAAIQPEHLALMLNANPKRQFSLQNGTWSPEQAIVLATRSFPLKLKLTTSISRMKSWFRFCDKGDAFLDALEKRSSPFGSLSLSFLNRCDVPFSPNNMGRLLKCQFEKLEIGVMYPEFELLPFATETTALVYKIDSGSFQGQEFSSLRIVAKDLHLKVMIDDCYEWNWDKTLISFLKRVAQLGHFERLALSVCHWEDEFTPDYNQTRRVTKVAKALVDAIRGNPSLSCLDMSDPDSLVEWGPHMKTILKALEEHSGLRSFKVKEYPRRQDPEYAWLQRLLSRNRSITVVNHENQKISNGSSIDKLYALNRIYWGSESLVKETPGLRSALVPSALTESCSNSFQFIALIWSGHSDLLCELLHGAH</sequence>
<proteinExistence type="predicted"/>
<dbReference type="InterPro" id="IPR032675">
    <property type="entry name" value="LRR_dom_sf"/>
</dbReference>
<dbReference type="EMBL" id="BDSP01000057">
    <property type="protein sequence ID" value="GAX12888.1"/>
    <property type="molecule type" value="Genomic_DNA"/>
</dbReference>
<dbReference type="AlphaFoldDB" id="A0A1Z5JGJ1"/>
<protein>
    <submittedName>
        <fullName evidence="1">Uncharacterized protein</fullName>
    </submittedName>
</protein>
<dbReference type="OrthoDB" id="120976at2759"/>